<dbReference type="InterPro" id="IPR008042">
    <property type="entry name" value="Retrotrans_Pao"/>
</dbReference>
<keyword evidence="2" id="KW-1185">Reference proteome</keyword>
<proteinExistence type="predicted"/>
<dbReference type="Proteomes" id="UP001054945">
    <property type="component" value="Unassembled WGS sequence"/>
</dbReference>
<gene>
    <name evidence="1" type="primary">AVEN_132611_1</name>
    <name evidence="1" type="ORF">CEXT_501321</name>
</gene>
<comment type="caution">
    <text evidence="1">The sequence shown here is derived from an EMBL/GenBank/DDBJ whole genome shotgun (WGS) entry which is preliminary data.</text>
</comment>
<accession>A0AAV4RVH2</accession>
<evidence type="ECO:0000313" key="1">
    <source>
        <dbReference type="EMBL" id="GIY25740.1"/>
    </source>
</evidence>
<reference evidence="1 2" key="1">
    <citation type="submission" date="2021-06" db="EMBL/GenBank/DDBJ databases">
        <title>Caerostris extrusa draft genome.</title>
        <authorList>
            <person name="Kono N."/>
            <person name="Arakawa K."/>
        </authorList>
    </citation>
    <scope>NUCLEOTIDE SEQUENCE [LARGE SCALE GENOMIC DNA]</scope>
</reference>
<dbReference type="PANTHER" id="PTHR22955">
    <property type="entry name" value="RETROTRANSPOSON"/>
    <property type="match status" value="1"/>
</dbReference>
<protein>
    <submittedName>
        <fullName evidence="1">Uncharacterized protein</fullName>
    </submittedName>
</protein>
<name>A0AAV4RVH2_CAEEX</name>
<dbReference type="EMBL" id="BPLR01008570">
    <property type="protein sequence ID" value="GIY25740.1"/>
    <property type="molecule type" value="Genomic_DNA"/>
</dbReference>
<evidence type="ECO:0000313" key="2">
    <source>
        <dbReference type="Proteomes" id="UP001054945"/>
    </source>
</evidence>
<sequence length="203" mass="23719">MEFKSKRVLEKIKSKQNINDSSNFGDNSHLAVCENPYKNTSPRLPELELYKFGEIDTEYLEFDEREKITKREILSLVSPVFDPIGFLAPVMIQPKILLQATWKAKESWDEELNNEIKINFLKWRKTIEILQEYKNSQMSHRDSLKLTHPSSPWWEEGIKKAARKSTGKYPEKDGIIRLVKLRTEKGNIKTNPTTVFFGTDTKL</sequence>
<dbReference type="AlphaFoldDB" id="A0AAV4RVH2"/>
<dbReference type="PANTHER" id="PTHR22955:SF66">
    <property type="entry name" value="INTEGRASE CATALYTIC DOMAIN-CONTAINING PROTEIN"/>
    <property type="match status" value="1"/>
</dbReference>
<dbReference type="Pfam" id="PF05380">
    <property type="entry name" value="Peptidase_A17"/>
    <property type="match status" value="1"/>
</dbReference>
<organism evidence="1 2">
    <name type="scientific">Caerostris extrusa</name>
    <name type="common">Bark spider</name>
    <name type="synonym">Caerostris bankana</name>
    <dbReference type="NCBI Taxonomy" id="172846"/>
    <lineage>
        <taxon>Eukaryota</taxon>
        <taxon>Metazoa</taxon>
        <taxon>Ecdysozoa</taxon>
        <taxon>Arthropoda</taxon>
        <taxon>Chelicerata</taxon>
        <taxon>Arachnida</taxon>
        <taxon>Araneae</taxon>
        <taxon>Araneomorphae</taxon>
        <taxon>Entelegynae</taxon>
        <taxon>Araneoidea</taxon>
        <taxon>Araneidae</taxon>
        <taxon>Caerostris</taxon>
    </lineage>
</organism>